<dbReference type="PANTHER" id="PTHR16222">
    <property type="entry name" value="ADP-RIBOSYLGLYCOHYDROLASE"/>
    <property type="match status" value="1"/>
</dbReference>
<name>A0A495XSM7_9MICO</name>
<organism evidence="4 5">
    <name type="scientific">Terracoccus luteus</name>
    <dbReference type="NCBI Taxonomy" id="53356"/>
    <lineage>
        <taxon>Bacteria</taxon>
        <taxon>Bacillati</taxon>
        <taxon>Actinomycetota</taxon>
        <taxon>Actinomycetes</taxon>
        <taxon>Micrococcales</taxon>
        <taxon>Intrasporangiaceae</taxon>
        <taxon>Terracoccus</taxon>
    </lineage>
</organism>
<dbReference type="SUPFAM" id="SSF52799">
    <property type="entry name" value="(Phosphotyrosine protein) phosphatases II"/>
    <property type="match status" value="1"/>
</dbReference>
<dbReference type="GO" id="GO:0016787">
    <property type="term" value="F:hydrolase activity"/>
    <property type="evidence" value="ECO:0007669"/>
    <property type="project" value="UniProtKB-KW"/>
</dbReference>
<comment type="caution">
    <text evidence="4">The sequence shown here is derived from an EMBL/GenBank/DDBJ whole genome shotgun (WGS) entry which is preliminary data.</text>
</comment>
<proteinExistence type="inferred from homology"/>
<keyword evidence="2 4" id="KW-0378">Hydrolase</keyword>
<feature type="binding site" evidence="3">
    <location>
        <position position="56"/>
    </location>
    <ligand>
        <name>Mg(2+)</name>
        <dbReference type="ChEBI" id="CHEBI:18420"/>
        <label>1</label>
    </ligand>
</feature>
<feature type="binding site" evidence="3">
    <location>
        <position position="271"/>
    </location>
    <ligand>
        <name>Mg(2+)</name>
        <dbReference type="ChEBI" id="CHEBI:18420"/>
        <label>1</label>
    </ligand>
</feature>
<reference evidence="4 5" key="1">
    <citation type="submission" date="2018-10" db="EMBL/GenBank/DDBJ databases">
        <title>Sequencing the genomes of 1000 actinobacteria strains.</title>
        <authorList>
            <person name="Klenk H.-P."/>
        </authorList>
    </citation>
    <scope>NUCLEOTIDE SEQUENCE [LARGE SCALE GENOMIC DNA]</scope>
    <source>
        <strain evidence="4 5">DSM 44267</strain>
    </source>
</reference>
<dbReference type="Gene3D" id="1.10.4080.10">
    <property type="entry name" value="ADP-ribosylation/Crystallin J1"/>
    <property type="match status" value="1"/>
</dbReference>
<feature type="binding site" evidence="3">
    <location>
        <position position="268"/>
    </location>
    <ligand>
        <name>Mg(2+)</name>
        <dbReference type="ChEBI" id="CHEBI:18420"/>
        <label>1</label>
    </ligand>
</feature>
<dbReference type="InterPro" id="IPR005502">
    <property type="entry name" value="Ribosyl_crysJ1"/>
</dbReference>
<accession>A0A495XSM7</accession>
<feature type="binding site" evidence="3">
    <location>
        <position position="54"/>
    </location>
    <ligand>
        <name>Mg(2+)</name>
        <dbReference type="ChEBI" id="CHEBI:18420"/>
        <label>1</label>
    </ligand>
</feature>
<sequence length="482" mass="50147">MPVSPLVVDRAAGCLLGEACGDALGVPYEMAAPPVGEAVMKGGGLGPYDPGEWSDDTQMTLCVATAAAAGLDLTGPDGLDAVAEAFVAWLAGGATDVGLQTRTVLLDAASLPGRPHEQLTASAEALHARTGHTAGNGALMRTSVVGLFALDDREKTAAAARAVARLTHADDLASDSSVLWSEAIRVAVTEGTLDLAAGLDLVADGNRARWADWLEEATGADPGQFQNNGFTVTALQAAWAAITTTDRGDGSAMHVQRGLQAAVRAGHDTDTVAAVAGSLLGARYGASAIPTQWRRMVHGWPGYRAHDLVEIAVSTVRGGRRPGEWPSVATMVDPDVPSLALPHPIDPDILLGSISDLRRARELGVQAVVSLCPLGLDDVPAEGMSPRDHIEFWFNGDAGDADANPHLDFVLDDASSALRQFRAEGKRVLLHCHTGSSRAPAVALRYAVDLGVAPELAQTSIRSAVPDVRAEGRLWEVAAHGE</sequence>
<dbReference type="Gene3D" id="3.90.190.10">
    <property type="entry name" value="Protein tyrosine phosphatase superfamily"/>
    <property type="match status" value="1"/>
</dbReference>
<dbReference type="SUPFAM" id="SSF101478">
    <property type="entry name" value="ADP-ribosylglycohydrolase"/>
    <property type="match status" value="1"/>
</dbReference>
<evidence type="ECO:0000256" key="1">
    <source>
        <dbReference type="ARBA" id="ARBA00010702"/>
    </source>
</evidence>
<dbReference type="RefSeq" id="WP_245963419.1">
    <property type="nucleotide sequence ID" value="NZ_RBXT01000001.1"/>
</dbReference>
<dbReference type="InterPro" id="IPR036705">
    <property type="entry name" value="Ribosyl_crysJ1_sf"/>
</dbReference>
<dbReference type="AlphaFoldDB" id="A0A495XSM7"/>
<evidence type="ECO:0000256" key="2">
    <source>
        <dbReference type="ARBA" id="ARBA00022801"/>
    </source>
</evidence>
<dbReference type="GO" id="GO:0046872">
    <property type="term" value="F:metal ion binding"/>
    <property type="evidence" value="ECO:0007669"/>
    <property type="project" value="UniProtKB-KW"/>
</dbReference>
<dbReference type="InterPro" id="IPR050792">
    <property type="entry name" value="ADP-ribosylglycohydrolase"/>
</dbReference>
<dbReference type="InterPro" id="IPR029021">
    <property type="entry name" value="Prot-tyrosine_phosphatase-like"/>
</dbReference>
<gene>
    <name evidence="4" type="ORF">DFJ68_0563</name>
</gene>
<evidence type="ECO:0000313" key="5">
    <source>
        <dbReference type="Proteomes" id="UP000278440"/>
    </source>
</evidence>
<dbReference type="PANTHER" id="PTHR16222:SF24">
    <property type="entry name" value="ADP-RIBOSYLHYDROLASE ARH3"/>
    <property type="match status" value="1"/>
</dbReference>
<keyword evidence="3" id="KW-0460">Magnesium</keyword>
<evidence type="ECO:0000313" key="4">
    <source>
        <dbReference type="EMBL" id="RKT77147.1"/>
    </source>
</evidence>
<keyword evidence="5" id="KW-1185">Reference proteome</keyword>
<dbReference type="EMBL" id="RBXT01000001">
    <property type="protein sequence ID" value="RKT77147.1"/>
    <property type="molecule type" value="Genomic_DNA"/>
</dbReference>
<feature type="binding site" evidence="3">
    <location>
        <position position="270"/>
    </location>
    <ligand>
        <name>Mg(2+)</name>
        <dbReference type="ChEBI" id="CHEBI:18420"/>
        <label>1</label>
    </ligand>
</feature>
<protein>
    <submittedName>
        <fullName evidence="4">ADP-ribosylglycohydrolase</fullName>
    </submittedName>
</protein>
<dbReference type="Pfam" id="PF03747">
    <property type="entry name" value="ADP_ribosyl_GH"/>
    <property type="match status" value="1"/>
</dbReference>
<evidence type="ECO:0000256" key="3">
    <source>
        <dbReference type="PIRSR" id="PIRSR605502-1"/>
    </source>
</evidence>
<comment type="similarity">
    <text evidence="1">Belongs to the ADP-ribosylglycohydrolase family.</text>
</comment>
<feature type="binding site" evidence="3">
    <location>
        <position position="55"/>
    </location>
    <ligand>
        <name>Mg(2+)</name>
        <dbReference type="ChEBI" id="CHEBI:18420"/>
        <label>1</label>
    </ligand>
</feature>
<comment type="cofactor">
    <cofactor evidence="3">
        <name>Mg(2+)</name>
        <dbReference type="ChEBI" id="CHEBI:18420"/>
    </cofactor>
    <text evidence="3">Binds 2 magnesium ions per subunit.</text>
</comment>
<dbReference type="Proteomes" id="UP000278440">
    <property type="component" value="Unassembled WGS sequence"/>
</dbReference>
<keyword evidence="3" id="KW-0479">Metal-binding</keyword>